<keyword evidence="8 10" id="KW-0411">Iron-sulfur</keyword>
<feature type="binding site" evidence="10">
    <location>
        <position position="67"/>
    </location>
    <ligand>
        <name>substrate</name>
    </ligand>
</feature>
<evidence type="ECO:0000256" key="8">
    <source>
        <dbReference type="ARBA" id="ARBA00023014"/>
    </source>
</evidence>
<reference evidence="12" key="1">
    <citation type="journal article" date="2017" name="Appl. Environ. Microbiol.">
        <title>Genomic analysis of Calderihabitans maritimus KKC1, a thermophilic hydrogenogenic carboxydotrophic bacterium isolated from marine sediment.</title>
        <authorList>
            <person name="Omae K."/>
            <person name="Yoneda Y."/>
            <person name="Fukuyama Y."/>
            <person name="Yoshida T."/>
            <person name="Sako Y."/>
        </authorList>
    </citation>
    <scope>NUCLEOTIDE SEQUENCE [LARGE SCALE GENOMIC DNA]</scope>
    <source>
        <strain evidence="12">KKC1</strain>
    </source>
</reference>
<dbReference type="NCBIfam" id="TIGR00190">
    <property type="entry name" value="thiC"/>
    <property type="match status" value="1"/>
</dbReference>
<dbReference type="Proteomes" id="UP000197032">
    <property type="component" value="Unassembled WGS sequence"/>
</dbReference>
<comment type="catalytic activity">
    <reaction evidence="10">
        <text>5-amino-1-(5-phospho-beta-D-ribosyl)imidazole + S-adenosyl-L-methionine = 4-amino-2-methyl-5-(phosphooxymethyl)pyrimidine + CO + 5'-deoxyadenosine + formate + L-methionine + 3 H(+)</text>
        <dbReference type="Rhea" id="RHEA:24840"/>
        <dbReference type="ChEBI" id="CHEBI:15378"/>
        <dbReference type="ChEBI" id="CHEBI:15740"/>
        <dbReference type="ChEBI" id="CHEBI:17245"/>
        <dbReference type="ChEBI" id="CHEBI:17319"/>
        <dbReference type="ChEBI" id="CHEBI:57844"/>
        <dbReference type="ChEBI" id="CHEBI:58354"/>
        <dbReference type="ChEBI" id="CHEBI:59789"/>
        <dbReference type="ChEBI" id="CHEBI:137981"/>
        <dbReference type="EC" id="4.1.99.17"/>
    </reaction>
</comment>
<dbReference type="Gene3D" id="6.10.250.620">
    <property type="match status" value="1"/>
</dbReference>
<keyword evidence="7 10" id="KW-0408">Iron</keyword>
<dbReference type="InterPro" id="IPR002817">
    <property type="entry name" value="ThiC/BzaA/B"/>
</dbReference>
<comment type="function">
    <text evidence="1 10">Catalyzes the synthesis of the hydroxymethylpyrimidine phosphate (HMP-P) moiety of thiamine from aminoimidazole ribotide (AIR) in a radical S-adenosyl-L-methionine (SAM)-dependent reaction.</text>
</comment>
<evidence type="ECO:0000256" key="1">
    <source>
        <dbReference type="ARBA" id="ARBA00003175"/>
    </source>
</evidence>
<dbReference type="EC" id="4.1.99.17" evidence="10"/>
<evidence type="ECO:0000313" key="11">
    <source>
        <dbReference type="EMBL" id="GAW92513.1"/>
    </source>
</evidence>
<dbReference type="PANTHER" id="PTHR30557:SF1">
    <property type="entry name" value="PHOSPHOMETHYLPYRIMIDINE SYNTHASE, CHLOROPLASTIC"/>
    <property type="match status" value="1"/>
</dbReference>
<protein>
    <recommendedName>
        <fullName evidence="10">Phosphomethylpyrimidine synthase</fullName>
        <ecNumber evidence="10">4.1.99.17</ecNumber>
    </recommendedName>
    <alternativeName>
        <fullName evidence="10">Hydroxymethylpyrimidine phosphate synthase</fullName>
        <shortName evidence="10">HMP-P synthase</shortName>
        <shortName evidence="10">HMP-phosphate synthase</shortName>
        <shortName evidence="10">HMPP synthase</shortName>
    </alternativeName>
    <alternativeName>
        <fullName evidence="10">Thiamine biosynthesis protein ThiC</fullName>
    </alternativeName>
</protein>
<evidence type="ECO:0000256" key="5">
    <source>
        <dbReference type="ARBA" id="ARBA00022833"/>
    </source>
</evidence>
<organism evidence="11 12">
    <name type="scientific">Calderihabitans maritimus</name>
    <dbReference type="NCBI Taxonomy" id="1246530"/>
    <lineage>
        <taxon>Bacteria</taxon>
        <taxon>Bacillati</taxon>
        <taxon>Bacillota</taxon>
        <taxon>Clostridia</taxon>
        <taxon>Neomoorellales</taxon>
        <taxon>Calderihabitantaceae</taxon>
        <taxon>Calderihabitans</taxon>
    </lineage>
</organism>
<comment type="similarity">
    <text evidence="10">Belongs to the ThiC family.</text>
</comment>
<keyword evidence="9 10" id="KW-0456">Lyase</keyword>
<feature type="binding site" evidence="10">
    <location>
        <position position="413"/>
    </location>
    <ligand>
        <name>[4Fe-4S] cluster</name>
        <dbReference type="ChEBI" id="CHEBI:49883"/>
        <note>4Fe-4S-S-AdoMet</note>
    </ligand>
</feature>
<feature type="binding site" evidence="10">
    <location>
        <begin position="227"/>
        <end position="230"/>
    </location>
    <ligand>
        <name>substrate</name>
    </ligand>
</feature>
<comment type="caution">
    <text evidence="11">The sequence shown here is derived from an EMBL/GenBank/DDBJ whole genome shotgun (WGS) entry which is preliminary data.</text>
</comment>
<dbReference type="PANTHER" id="PTHR30557">
    <property type="entry name" value="THIAMINE BIOSYNTHESIS PROTEIN THIC"/>
    <property type="match status" value="1"/>
</dbReference>
<dbReference type="AlphaFoldDB" id="A0A1Z5HSK9"/>
<dbReference type="SFLD" id="SFLDF00407">
    <property type="entry name" value="phosphomethylpyrimidine_syntha"/>
    <property type="match status" value="1"/>
</dbReference>
<dbReference type="InterPro" id="IPR037509">
    <property type="entry name" value="ThiC"/>
</dbReference>
<dbReference type="SFLD" id="SFLDG01114">
    <property type="entry name" value="phosphomethylpyrimidine_syntha"/>
    <property type="match status" value="1"/>
</dbReference>
<keyword evidence="2 10" id="KW-0004">4Fe-4S</keyword>
<dbReference type="GO" id="GO:0008270">
    <property type="term" value="F:zinc ion binding"/>
    <property type="evidence" value="ECO:0007669"/>
    <property type="project" value="UniProtKB-UniRule"/>
</dbReference>
<dbReference type="EMBL" id="BDGJ01000084">
    <property type="protein sequence ID" value="GAW92513.1"/>
    <property type="molecule type" value="Genomic_DNA"/>
</dbReference>
<keyword evidence="6 10" id="KW-0784">Thiamine biosynthesis</keyword>
<dbReference type="Gene3D" id="3.20.20.540">
    <property type="entry name" value="Radical SAM ThiC family, central domain"/>
    <property type="match status" value="1"/>
</dbReference>
<dbReference type="InterPro" id="IPR038521">
    <property type="entry name" value="ThiC/Bza_core_dom"/>
</dbReference>
<feature type="binding site" evidence="10">
    <location>
        <position position="334"/>
    </location>
    <ligand>
        <name>Zn(2+)</name>
        <dbReference type="ChEBI" id="CHEBI:29105"/>
    </ligand>
</feature>
<feature type="binding site" evidence="10">
    <location>
        <position position="266"/>
    </location>
    <ligand>
        <name>substrate</name>
    </ligand>
</feature>
<proteinExistence type="inferred from homology"/>
<feature type="binding site" evidence="10">
    <location>
        <position position="293"/>
    </location>
    <ligand>
        <name>substrate</name>
    </ligand>
</feature>
<feature type="binding site" evidence="10">
    <location>
        <position position="164"/>
    </location>
    <ligand>
        <name>substrate</name>
    </ligand>
</feature>
<feature type="binding site" evidence="10">
    <location>
        <position position="96"/>
    </location>
    <ligand>
        <name>substrate</name>
    </ligand>
</feature>
<dbReference type="Pfam" id="PF01964">
    <property type="entry name" value="ThiC_Rad_SAM"/>
    <property type="match status" value="1"/>
</dbReference>
<evidence type="ECO:0000256" key="10">
    <source>
        <dbReference type="HAMAP-Rule" id="MF_00089"/>
    </source>
</evidence>
<evidence type="ECO:0000256" key="7">
    <source>
        <dbReference type="ARBA" id="ARBA00023004"/>
    </source>
</evidence>
<dbReference type="NCBIfam" id="NF009895">
    <property type="entry name" value="PRK13352.1"/>
    <property type="match status" value="1"/>
</dbReference>
<dbReference type="FunFam" id="3.20.20.540:FF:000001">
    <property type="entry name" value="Phosphomethylpyrimidine synthase"/>
    <property type="match status" value="1"/>
</dbReference>
<evidence type="ECO:0000313" key="12">
    <source>
        <dbReference type="Proteomes" id="UP000197032"/>
    </source>
</evidence>
<evidence type="ECO:0000256" key="6">
    <source>
        <dbReference type="ARBA" id="ARBA00022977"/>
    </source>
</evidence>
<dbReference type="GO" id="GO:0070284">
    <property type="term" value="F:phosphomethylpyrimidine synthase activity"/>
    <property type="evidence" value="ECO:0007669"/>
    <property type="project" value="UniProtKB-EC"/>
</dbReference>
<dbReference type="GO" id="GO:0009228">
    <property type="term" value="P:thiamine biosynthetic process"/>
    <property type="evidence" value="ECO:0007669"/>
    <property type="project" value="UniProtKB-UniRule"/>
</dbReference>
<keyword evidence="12" id="KW-1185">Reference proteome</keyword>
<dbReference type="GO" id="GO:0051539">
    <property type="term" value="F:4 iron, 4 sulfur cluster binding"/>
    <property type="evidence" value="ECO:0007669"/>
    <property type="project" value="UniProtKB-KW"/>
</dbReference>
<evidence type="ECO:0000256" key="3">
    <source>
        <dbReference type="ARBA" id="ARBA00022691"/>
    </source>
</evidence>
<keyword evidence="4 10" id="KW-0479">Metal-binding</keyword>
<keyword evidence="3 10" id="KW-0949">S-adenosyl-L-methionine</keyword>
<name>A0A1Z5HSK9_9FIRM</name>
<comment type="cofactor">
    <cofactor evidence="10">
        <name>[4Fe-4S] cluster</name>
        <dbReference type="ChEBI" id="CHEBI:49883"/>
    </cofactor>
    <text evidence="10">Binds 1 [4Fe-4S] cluster per subunit. The cluster is coordinated with 3 cysteines and an exchangeable S-adenosyl-L-methionine.</text>
</comment>
<dbReference type="SFLD" id="SFLDS00113">
    <property type="entry name" value="Radical_SAM_Phosphomethylpyrim"/>
    <property type="match status" value="1"/>
</dbReference>
<dbReference type="HAMAP" id="MF_00089">
    <property type="entry name" value="ThiC"/>
    <property type="match status" value="1"/>
</dbReference>
<feature type="binding site" evidence="10">
    <location>
        <position position="270"/>
    </location>
    <ligand>
        <name>Zn(2+)</name>
        <dbReference type="ChEBI" id="CHEBI:29105"/>
    </ligand>
</feature>
<feature type="binding site" evidence="10">
    <location>
        <position position="417"/>
    </location>
    <ligand>
        <name>[4Fe-4S] cluster</name>
        <dbReference type="ChEBI" id="CHEBI:49883"/>
        <note>4Fe-4S-S-AdoMet</note>
    </ligand>
</feature>
<dbReference type="GO" id="GO:0009229">
    <property type="term" value="P:thiamine diphosphate biosynthetic process"/>
    <property type="evidence" value="ECO:0007669"/>
    <property type="project" value="UniProtKB-UniRule"/>
</dbReference>
<feature type="binding site" evidence="10">
    <location>
        <position position="410"/>
    </location>
    <ligand>
        <name>[4Fe-4S] cluster</name>
        <dbReference type="ChEBI" id="CHEBI:49883"/>
        <note>4Fe-4S-S-AdoMet</note>
    </ligand>
</feature>
<feature type="binding site" evidence="10">
    <location>
        <position position="125"/>
    </location>
    <ligand>
        <name>substrate</name>
    </ligand>
</feature>
<comment type="pathway">
    <text evidence="10">Cofactor biosynthesis; thiamine diphosphate biosynthesis.</text>
</comment>
<dbReference type="UniPathway" id="UPA00060"/>
<sequence>MSTQMLKARRGEITLEIKKVAEKENLSPEVVAQRVADGTVVIPANINHQNLVPGGFGLGLRTKVNANIGTSTAYPDIDREIEKLRAALQAGADAIMDLSTGPDMDSSRRKILVESPVPVGTVPIYQAAVEAMDRYGSIVQMTADDLFRVIEKQAQDGVDFMTVHCGVTLEVISRLKEQGRIADIVSRGGSFITGWMLHHERENPLYENFDRLLDIALRYDVTLSLGDGLRPGCLADATDRAQVQELLILGELVDRARKAGVQVMVEGPGHVPLNQIEANITLAKRICQGAPFYVLGPVVTDVAPGYDHITAAIGGAIGAAAGADFLCYVTPAEHLGLPSIDDVREGVIAARIAAHAADVVKGIPGAREWDEKMARARKELNWEEQIRLAIDPEKARRYREQRNIGNAEACSMCGDFCAMKIVGEFLGKPVEKC</sequence>
<evidence type="ECO:0000256" key="4">
    <source>
        <dbReference type="ARBA" id="ARBA00022723"/>
    </source>
</evidence>
<feature type="binding site" evidence="10">
    <location>
        <begin position="186"/>
        <end position="188"/>
    </location>
    <ligand>
        <name>substrate</name>
    </ligand>
</feature>
<accession>A0A1Z5HSK9</accession>
<gene>
    <name evidence="10" type="primary">thiC</name>
    <name evidence="11" type="ORF">KKC1_16670</name>
</gene>
<evidence type="ECO:0000256" key="9">
    <source>
        <dbReference type="ARBA" id="ARBA00023239"/>
    </source>
</evidence>
<evidence type="ECO:0000256" key="2">
    <source>
        <dbReference type="ARBA" id="ARBA00022485"/>
    </source>
</evidence>
<keyword evidence="5 10" id="KW-0862">Zinc</keyword>